<dbReference type="PRINTS" id="PR00724">
    <property type="entry name" value="CRBOXYPTASEC"/>
</dbReference>
<name>A0A151GKD4_DRECN</name>
<protein>
    <recommendedName>
        <fullName evidence="9">Carboxypeptidase</fullName>
    </recommendedName>
</protein>
<evidence type="ECO:0000256" key="1">
    <source>
        <dbReference type="ARBA" id="ARBA00009431"/>
    </source>
</evidence>
<evidence type="ECO:0000256" key="6">
    <source>
        <dbReference type="SAM" id="SignalP"/>
    </source>
</evidence>
<dbReference type="Pfam" id="PF00450">
    <property type="entry name" value="Peptidase_S10"/>
    <property type="match status" value="1"/>
</dbReference>
<evidence type="ECO:0000256" key="4">
    <source>
        <dbReference type="ARBA" id="ARBA00022801"/>
    </source>
</evidence>
<accession>A0A151GKD4</accession>
<evidence type="ECO:0008006" key="9">
    <source>
        <dbReference type="Google" id="ProtNLM"/>
    </source>
</evidence>
<gene>
    <name evidence="7" type="ORF">DCS_04575</name>
</gene>
<evidence type="ECO:0000256" key="5">
    <source>
        <dbReference type="ARBA" id="ARBA00023180"/>
    </source>
</evidence>
<dbReference type="InParanoid" id="A0A151GKD4"/>
<feature type="signal peptide" evidence="6">
    <location>
        <begin position="1"/>
        <end position="18"/>
    </location>
</feature>
<evidence type="ECO:0000256" key="2">
    <source>
        <dbReference type="ARBA" id="ARBA00022645"/>
    </source>
</evidence>
<keyword evidence="2" id="KW-0121">Carboxypeptidase</keyword>
<dbReference type="PANTHER" id="PTHR11802">
    <property type="entry name" value="SERINE PROTEASE FAMILY S10 SERINE CARBOXYPEPTIDASE"/>
    <property type="match status" value="1"/>
</dbReference>
<keyword evidence="5" id="KW-0325">Glycoprotein</keyword>
<comment type="caution">
    <text evidence="7">The sequence shown here is derived from an EMBL/GenBank/DDBJ whole genome shotgun (WGS) entry which is preliminary data.</text>
</comment>
<dbReference type="RefSeq" id="XP_040656916.1">
    <property type="nucleotide sequence ID" value="XM_040801883.1"/>
</dbReference>
<evidence type="ECO:0000313" key="8">
    <source>
        <dbReference type="Proteomes" id="UP000076580"/>
    </source>
</evidence>
<dbReference type="AlphaFoldDB" id="A0A151GKD4"/>
<keyword evidence="6" id="KW-0732">Signal</keyword>
<keyword evidence="8" id="KW-1185">Reference proteome</keyword>
<dbReference type="EMBL" id="LAYC01000002">
    <property type="protein sequence ID" value="KYK57564.1"/>
    <property type="molecule type" value="Genomic_DNA"/>
</dbReference>
<keyword evidence="4" id="KW-0378">Hydrolase</keyword>
<reference evidence="7 8" key="1">
    <citation type="journal article" date="2016" name="Sci. Rep.">
        <title>Insights into Adaptations to a Near-Obligate Nematode Endoparasitic Lifestyle from the Finished Genome of Drechmeria coniospora.</title>
        <authorList>
            <person name="Zhang L."/>
            <person name="Zhou Z."/>
            <person name="Guo Q."/>
            <person name="Fokkens L."/>
            <person name="Miskei M."/>
            <person name="Pocsi I."/>
            <person name="Zhang W."/>
            <person name="Chen M."/>
            <person name="Wang L."/>
            <person name="Sun Y."/>
            <person name="Donzelli B.G."/>
            <person name="Gibson D.M."/>
            <person name="Nelson D.R."/>
            <person name="Luo J.G."/>
            <person name="Rep M."/>
            <person name="Liu H."/>
            <person name="Yang S."/>
            <person name="Wang J."/>
            <person name="Krasnoff S.B."/>
            <person name="Xu Y."/>
            <person name="Molnar I."/>
            <person name="Lin M."/>
        </authorList>
    </citation>
    <scope>NUCLEOTIDE SEQUENCE [LARGE SCALE GENOMIC DNA]</scope>
    <source>
        <strain evidence="7 8">ARSEF 6962</strain>
    </source>
</reference>
<proteinExistence type="inferred from homology"/>
<dbReference type="Proteomes" id="UP000076580">
    <property type="component" value="Chromosome 02"/>
</dbReference>
<dbReference type="GO" id="GO:0000324">
    <property type="term" value="C:fungal-type vacuole"/>
    <property type="evidence" value="ECO:0007669"/>
    <property type="project" value="TreeGrafter"/>
</dbReference>
<evidence type="ECO:0000313" key="7">
    <source>
        <dbReference type="EMBL" id="KYK57564.1"/>
    </source>
</evidence>
<dbReference type="STRING" id="98403.A0A151GKD4"/>
<feature type="chain" id="PRO_5007580620" description="Carboxypeptidase" evidence="6">
    <location>
        <begin position="19"/>
        <end position="616"/>
    </location>
</feature>
<comment type="similarity">
    <text evidence="1">Belongs to the peptidase S10 family.</text>
</comment>
<dbReference type="InterPro" id="IPR001563">
    <property type="entry name" value="Peptidase_S10"/>
</dbReference>
<dbReference type="SUPFAM" id="SSF53474">
    <property type="entry name" value="alpha/beta-Hydrolases"/>
    <property type="match status" value="1"/>
</dbReference>
<dbReference type="Gene3D" id="3.40.50.1820">
    <property type="entry name" value="alpha/beta hydrolase"/>
    <property type="match status" value="1"/>
</dbReference>
<evidence type="ECO:0000256" key="3">
    <source>
        <dbReference type="ARBA" id="ARBA00022670"/>
    </source>
</evidence>
<dbReference type="GO" id="GO:0006508">
    <property type="term" value="P:proteolysis"/>
    <property type="evidence" value="ECO:0007669"/>
    <property type="project" value="UniProtKB-KW"/>
</dbReference>
<dbReference type="GeneID" id="63717218"/>
<organism evidence="7 8">
    <name type="scientific">Drechmeria coniospora</name>
    <name type="common">Nematophagous fungus</name>
    <name type="synonym">Meria coniospora</name>
    <dbReference type="NCBI Taxonomy" id="98403"/>
    <lineage>
        <taxon>Eukaryota</taxon>
        <taxon>Fungi</taxon>
        <taxon>Dikarya</taxon>
        <taxon>Ascomycota</taxon>
        <taxon>Pezizomycotina</taxon>
        <taxon>Sordariomycetes</taxon>
        <taxon>Hypocreomycetidae</taxon>
        <taxon>Hypocreales</taxon>
        <taxon>Ophiocordycipitaceae</taxon>
        <taxon>Drechmeria</taxon>
    </lineage>
</organism>
<sequence>MRLMLAALLLTSSRFSHAQFIHRYENARNLTVKTYPGNVTVSFKEPRGVCNTASDAQKQYTGWVSVPNEYPTNIFFYFVEARNATDNLTVWINGGPGASSMYGFFTGNGPCEVVERGLDEYETVAREWGWDRASNMLFIDQPVQTGFSYDVPTDGTLYRMKASTVTPPIYNPDTVPSWDLVNGTFSSGNVNNTAGTSQEAALAVWHVIQAFLTTLPELKLPLNASTLEVSLFAESYGGIFAPIFAETWQAQNQNRKRLAGHADGPLPVEIRLASVGIVSGIIDMATEIPAYLRFLNNNTYGIEPLSGEVTESLLRNFTAVGGSQQILAQCAASARQSEAGRATNETEADDICTQGYQSYAEILRAFRRKYGRSWYDIAERFYSPFPSLHFLEYLNQADVLAAIGSPVNFTLTSNAVYDNFYYKRGDRARGGNIDRLAKLLNSGIRIGLMYGDRDFMCNWVGGEAVSLKIAQTAGGEYAAMFPAAGYAPIATNTTYTGGEVRQYGNLSFSRVFQSGHAVASYQPETAFSIFSRIMAGKSISTGETVDLHSFATRGGLQSTTSHTLPAASEPKCSVRNLHSCDDDAWDLAFHGGGVLINGVLYNKAEDWPLATRPRLR</sequence>
<dbReference type="InterPro" id="IPR029058">
    <property type="entry name" value="AB_hydrolase_fold"/>
</dbReference>
<keyword evidence="3" id="KW-0645">Protease</keyword>
<dbReference type="PANTHER" id="PTHR11802:SF404">
    <property type="entry name" value="CARBOXYPEPTIDASE"/>
    <property type="match status" value="1"/>
</dbReference>
<dbReference type="GO" id="GO:0004185">
    <property type="term" value="F:serine-type carboxypeptidase activity"/>
    <property type="evidence" value="ECO:0007669"/>
    <property type="project" value="InterPro"/>
</dbReference>